<name>A0A1H0AHK8_ALLAB</name>
<dbReference type="Gene3D" id="3.60.15.10">
    <property type="entry name" value="Ribonuclease Z/Hydroxyacylglutathione hydrolase-like"/>
    <property type="match status" value="1"/>
</dbReference>
<dbReference type="eggNOG" id="COG0491">
    <property type="taxonomic scope" value="Bacteria"/>
</dbReference>
<dbReference type="AlphaFoldDB" id="A0A1H0AHK8"/>
<evidence type="ECO:0000313" key="3">
    <source>
        <dbReference type="Proteomes" id="UP000183376"/>
    </source>
</evidence>
<gene>
    <name evidence="2" type="ORF">SAMN04489726_6080</name>
</gene>
<accession>A0A1H0AHK8</accession>
<reference evidence="2 3" key="1">
    <citation type="submission" date="2016-10" db="EMBL/GenBank/DDBJ databases">
        <authorList>
            <person name="de Groot N.N."/>
        </authorList>
    </citation>
    <scope>NUCLEOTIDE SEQUENCE [LARGE SCALE GENOMIC DNA]</scope>
    <source>
        <strain evidence="2 3">DSM 44149</strain>
    </source>
</reference>
<dbReference type="InterPro" id="IPR001279">
    <property type="entry name" value="Metallo-B-lactamas"/>
</dbReference>
<dbReference type="SMART" id="SM00849">
    <property type="entry name" value="Lactamase_B"/>
    <property type="match status" value="1"/>
</dbReference>
<dbReference type="STRING" id="211114.SAMN04489726_6080"/>
<feature type="domain" description="Metallo-beta-lactamase" evidence="1">
    <location>
        <begin position="32"/>
        <end position="187"/>
    </location>
</feature>
<dbReference type="RefSeq" id="WP_030428177.1">
    <property type="nucleotide sequence ID" value="NZ_JOEF01000003.1"/>
</dbReference>
<dbReference type="EMBL" id="LT629701">
    <property type="protein sequence ID" value="SDN32905.1"/>
    <property type="molecule type" value="Genomic_DNA"/>
</dbReference>
<dbReference type="InterPro" id="IPR036388">
    <property type="entry name" value="WH-like_DNA-bd_sf"/>
</dbReference>
<dbReference type="SUPFAM" id="SSF56281">
    <property type="entry name" value="Metallo-hydrolase/oxidoreductase"/>
    <property type="match status" value="1"/>
</dbReference>
<protein>
    <submittedName>
        <fullName evidence="2">Glyoxylase, beta-lactamase superfamily II</fullName>
    </submittedName>
</protein>
<dbReference type="InterPro" id="IPR050662">
    <property type="entry name" value="Sec-metab_biosynth-thioest"/>
</dbReference>
<evidence type="ECO:0000259" key="1">
    <source>
        <dbReference type="SMART" id="SM00849"/>
    </source>
</evidence>
<sequence>MISHPAYGELRAVTPYAAVLLAENPSGMTLDGTNTWLLRAPGSESCVVVDPGPADEAHLGRIAAQGPVELILLTHFHGDHTDGAARLADLVDAPIRAIDPGLCLHAEPLADGEVVRAAGLDIKIVATPGHTADSLCLLVENAVFTGDTILGRGTTVVAHPDGSLAPYLDSLRWLASLPKGTPAFPGHGPELADVVPVAEHYLAHRIQRLEQVRGALDTLGSGATARQVVELVYADVDQSLWWAAEMSVRAQLDYLRAR</sequence>
<dbReference type="Pfam" id="PF00753">
    <property type="entry name" value="Lactamase_B"/>
    <property type="match status" value="1"/>
</dbReference>
<dbReference type="Pfam" id="PF17778">
    <property type="entry name" value="WHD_BLACT"/>
    <property type="match status" value="1"/>
</dbReference>
<dbReference type="CDD" id="cd16278">
    <property type="entry name" value="metallo-hydrolase-like_MBL-fold"/>
    <property type="match status" value="1"/>
</dbReference>
<proteinExistence type="predicted"/>
<organism evidence="2 3">
    <name type="scientific">Allokutzneria albata</name>
    <name type="common">Kibdelosporangium albatum</name>
    <dbReference type="NCBI Taxonomy" id="211114"/>
    <lineage>
        <taxon>Bacteria</taxon>
        <taxon>Bacillati</taxon>
        <taxon>Actinomycetota</taxon>
        <taxon>Actinomycetes</taxon>
        <taxon>Pseudonocardiales</taxon>
        <taxon>Pseudonocardiaceae</taxon>
        <taxon>Allokutzneria</taxon>
    </lineage>
</organism>
<dbReference type="InterPro" id="IPR041516">
    <property type="entry name" value="LACTB2_WH"/>
</dbReference>
<dbReference type="PANTHER" id="PTHR23131">
    <property type="entry name" value="ENDORIBONUCLEASE LACTB2"/>
    <property type="match status" value="1"/>
</dbReference>
<dbReference type="Gene3D" id="1.10.10.10">
    <property type="entry name" value="Winged helix-like DNA-binding domain superfamily/Winged helix DNA-binding domain"/>
    <property type="match status" value="1"/>
</dbReference>
<keyword evidence="3" id="KW-1185">Reference proteome</keyword>
<dbReference type="PANTHER" id="PTHR23131:SF0">
    <property type="entry name" value="ENDORIBONUCLEASE LACTB2"/>
    <property type="match status" value="1"/>
</dbReference>
<evidence type="ECO:0000313" key="2">
    <source>
        <dbReference type="EMBL" id="SDN32905.1"/>
    </source>
</evidence>
<dbReference type="Proteomes" id="UP000183376">
    <property type="component" value="Chromosome I"/>
</dbReference>
<dbReference type="InterPro" id="IPR036866">
    <property type="entry name" value="RibonucZ/Hydroxyglut_hydro"/>
</dbReference>